<protein>
    <submittedName>
        <fullName evidence="4">Chromo domain-containing protein</fullName>
    </submittedName>
</protein>
<keyword evidence="3" id="KW-1185">Reference proteome</keyword>
<dbReference type="Proteomes" id="UP000887581">
    <property type="component" value="Unplaced"/>
</dbReference>
<dbReference type="WBParaSite" id="sdigi.contig424.g8225.t1">
    <property type="protein sequence ID" value="sdigi.contig424.g8225.t1"/>
    <property type="gene ID" value="sdigi.contig424.g8225"/>
</dbReference>
<dbReference type="SUPFAM" id="SSF54160">
    <property type="entry name" value="Chromo domain-like"/>
    <property type="match status" value="1"/>
</dbReference>
<reference evidence="4" key="1">
    <citation type="submission" date="2022-11" db="UniProtKB">
        <authorList>
            <consortium name="WormBaseParasite"/>
        </authorList>
    </citation>
    <scope>IDENTIFICATION</scope>
</reference>
<dbReference type="Gene3D" id="2.40.50.40">
    <property type="match status" value="1"/>
</dbReference>
<dbReference type="InterPro" id="IPR000953">
    <property type="entry name" value="Chromo/chromo_shadow_dom"/>
</dbReference>
<dbReference type="InterPro" id="IPR016197">
    <property type="entry name" value="Chromo-like_dom_sf"/>
</dbReference>
<accession>A0A915PU78</accession>
<feature type="region of interest" description="Disordered" evidence="1">
    <location>
        <begin position="141"/>
        <end position="186"/>
    </location>
</feature>
<sequence>MIETCVFRPFCVEGKSRNYLGLAASSIIASEIPGFPGYMQQTMKGDSRDNSFDNDSFYAKGIYEERFTKRRKIKEYLLKWKGYSSMNDASKLEADLEYDALVSDYTVEKKKKSWKKNSKPHEWHPNTFGSENFGGCFPMISRRNGHGTNRQDPPAKPNRHCHISSSVPKYPVSANKKDSKKGSETLADVGDEETQALKMLPASGQSGIEKGWIPEAIISTVLVAGLYKRHPDDATGQSND</sequence>
<evidence type="ECO:0000259" key="2">
    <source>
        <dbReference type="PROSITE" id="PS50013"/>
    </source>
</evidence>
<dbReference type="AlphaFoldDB" id="A0A915PU78"/>
<evidence type="ECO:0000256" key="1">
    <source>
        <dbReference type="SAM" id="MobiDB-lite"/>
    </source>
</evidence>
<evidence type="ECO:0000313" key="4">
    <source>
        <dbReference type="WBParaSite" id="sdigi.contig424.g8225.t1"/>
    </source>
</evidence>
<proteinExistence type="predicted"/>
<name>A0A915PU78_9BILA</name>
<evidence type="ECO:0000313" key="3">
    <source>
        <dbReference type="Proteomes" id="UP000887581"/>
    </source>
</evidence>
<feature type="domain" description="Chromo" evidence="2">
    <location>
        <begin position="62"/>
        <end position="117"/>
    </location>
</feature>
<dbReference type="PROSITE" id="PS50013">
    <property type="entry name" value="CHROMO_2"/>
    <property type="match status" value="1"/>
</dbReference>
<organism evidence="3 4">
    <name type="scientific">Setaria digitata</name>
    <dbReference type="NCBI Taxonomy" id="48799"/>
    <lineage>
        <taxon>Eukaryota</taxon>
        <taxon>Metazoa</taxon>
        <taxon>Ecdysozoa</taxon>
        <taxon>Nematoda</taxon>
        <taxon>Chromadorea</taxon>
        <taxon>Rhabditida</taxon>
        <taxon>Spirurina</taxon>
        <taxon>Spiruromorpha</taxon>
        <taxon>Filarioidea</taxon>
        <taxon>Setariidae</taxon>
        <taxon>Setaria</taxon>
    </lineage>
</organism>